<keyword evidence="2" id="KW-1185">Reference proteome</keyword>
<gene>
    <name evidence="1" type="ORF">PFICI_03649</name>
</gene>
<name>W3XHZ3_PESFW</name>
<dbReference type="EMBL" id="KI912110">
    <property type="protein sequence ID" value="ETS85624.1"/>
    <property type="molecule type" value="Genomic_DNA"/>
</dbReference>
<reference evidence="2" key="1">
    <citation type="journal article" date="2015" name="BMC Genomics">
        <title>Genomic and transcriptomic analysis of the endophytic fungus Pestalotiopsis fici reveals its lifestyle and high potential for synthesis of natural products.</title>
        <authorList>
            <person name="Wang X."/>
            <person name="Zhang X."/>
            <person name="Liu L."/>
            <person name="Xiang M."/>
            <person name="Wang W."/>
            <person name="Sun X."/>
            <person name="Che Y."/>
            <person name="Guo L."/>
            <person name="Liu G."/>
            <person name="Guo L."/>
            <person name="Wang C."/>
            <person name="Yin W.B."/>
            <person name="Stadler M."/>
            <person name="Zhang X."/>
            <person name="Liu X."/>
        </authorList>
    </citation>
    <scope>NUCLEOTIDE SEQUENCE [LARGE SCALE GENOMIC DNA]</scope>
    <source>
        <strain evidence="2">W106-1 / CGMCC3.15140</strain>
    </source>
</reference>
<sequence length="363" mass="40295">MWLESLKSADPGETHNILGYALKVDIPGSTSHKQLLEKIGDAKIPPSFTPAAVQFQTIGNRQQAGSTANSDDDYNAFLFTEMCYTQSPEEVAKGIVGPPQFPQNDLQWSGNWFYDSIGGSMAMSSEIFMNEIVGRLTRPLYEKATAFAEPLAKGQTWDADARVRDMKPRRNFLPAWNHADEWVKTKDNQWKFESTLQANHNNLTWWETGKATLYNIQVNVDSRMSTWLVAIPVSLSAVTSDAQLTALAHYVKGEQDLTSTITSGGKVIHGVGSDDTPDEKKKWDGYQDLLKNTIVDKMTDTSTFEKTLQDGLNGQKRFVSPSGGTFDMKDPIFTVAGDLMLGLTYREGQSKSQKSGNQQVQTS</sequence>
<dbReference type="GeneID" id="19268662"/>
<proteinExistence type="predicted"/>
<accession>W3XHZ3</accession>
<dbReference type="InParanoid" id="W3XHZ3"/>
<dbReference type="HOGENOM" id="CLU_763145_0_0_1"/>
<evidence type="ECO:0000313" key="1">
    <source>
        <dbReference type="EMBL" id="ETS85624.1"/>
    </source>
</evidence>
<dbReference type="Proteomes" id="UP000030651">
    <property type="component" value="Unassembled WGS sequence"/>
</dbReference>
<dbReference type="STRING" id="1229662.W3XHZ3"/>
<dbReference type="KEGG" id="pfy:PFICI_03649"/>
<organism evidence="1 2">
    <name type="scientific">Pestalotiopsis fici (strain W106-1 / CGMCC3.15140)</name>
    <dbReference type="NCBI Taxonomy" id="1229662"/>
    <lineage>
        <taxon>Eukaryota</taxon>
        <taxon>Fungi</taxon>
        <taxon>Dikarya</taxon>
        <taxon>Ascomycota</taxon>
        <taxon>Pezizomycotina</taxon>
        <taxon>Sordariomycetes</taxon>
        <taxon>Xylariomycetidae</taxon>
        <taxon>Amphisphaeriales</taxon>
        <taxon>Sporocadaceae</taxon>
        <taxon>Pestalotiopsis</taxon>
    </lineage>
</organism>
<evidence type="ECO:0000313" key="2">
    <source>
        <dbReference type="Proteomes" id="UP000030651"/>
    </source>
</evidence>
<dbReference type="AlphaFoldDB" id="W3XHZ3"/>
<dbReference type="RefSeq" id="XP_007830421.1">
    <property type="nucleotide sequence ID" value="XM_007832230.1"/>
</dbReference>
<protein>
    <submittedName>
        <fullName evidence="1">Uncharacterized protein</fullName>
    </submittedName>
</protein>
<dbReference type="OrthoDB" id="5429442at2759"/>